<name>A0A165L3H8_9APHY</name>
<gene>
    <name evidence="2" type="ORF">DAEQUDRAFT_679571</name>
</gene>
<keyword evidence="3" id="KW-1185">Reference proteome</keyword>
<reference evidence="2 3" key="1">
    <citation type="journal article" date="2016" name="Mol. Biol. Evol.">
        <title>Comparative Genomics of Early-Diverging Mushroom-Forming Fungi Provides Insights into the Origins of Lignocellulose Decay Capabilities.</title>
        <authorList>
            <person name="Nagy L.G."/>
            <person name="Riley R."/>
            <person name="Tritt A."/>
            <person name="Adam C."/>
            <person name="Daum C."/>
            <person name="Floudas D."/>
            <person name="Sun H."/>
            <person name="Yadav J.S."/>
            <person name="Pangilinan J."/>
            <person name="Larsson K.H."/>
            <person name="Matsuura K."/>
            <person name="Barry K."/>
            <person name="Labutti K."/>
            <person name="Kuo R."/>
            <person name="Ohm R.A."/>
            <person name="Bhattacharya S.S."/>
            <person name="Shirouzu T."/>
            <person name="Yoshinaga Y."/>
            <person name="Martin F.M."/>
            <person name="Grigoriev I.V."/>
            <person name="Hibbett D.S."/>
        </authorList>
    </citation>
    <scope>NUCLEOTIDE SEQUENCE [LARGE SCALE GENOMIC DNA]</scope>
    <source>
        <strain evidence="2 3">L-15889</strain>
    </source>
</reference>
<accession>A0A165L3H8</accession>
<dbReference type="STRING" id="1314783.A0A165L3H8"/>
<evidence type="ECO:0000256" key="1">
    <source>
        <dbReference type="SAM" id="MobiDB-lite"/>
    </source>
</evidence>
<dbReference type="Proteomes" id="UP000076727">
    <property type="component" value="Unassembled WGS sequence"/>
</dbReference>
<dbReference type="AlphaFoldDB" id="A0A165L3H8"/>
<evidence type="ECO:0000313" key="3">
    <source>
        <dbReference type="Proteomes" id="UP000076727"/>
    </source>
</evidence>
<protein>
    <submittedName>
        <fullName evidence="2">Uncharacterized protein</fullName>
    </submittedName>
</protein>
<evidence type="ECO:0000313" key="2">
    <source>
        <dbReference type="EMBL" id="KZT63899.1"/>
    </source>
</evidence>
<sequence length="317" mass="34884">MSASDVYAQQLFRLGYGYPLWDPQTPRGEVYVGDVGFIDEGSFHRVFNATNPEDHPANKYGVPSGYKPFTLTSEFSSYKKPGALAPGALCSRTIKQLSVGMAASSHGFGAGLEFQCTDNQGAVLVIQHGANRERILPSRRMVHYMSQNFASWHEFITHRLDVDIPKDSIQFISGVHKTSHWAVASYVEAGRTARFQFNADLTAASAAFSASAKSQVYSAPMQNWGPKDDIGNPPTTAASQVIVNDQSVFIHYYKLKRRLLFLPQRVMKAAAGYDNLPPRPDDDADEGGASVELTSSAEEVNEFEPDKPSFQVYLSVT</sequence>
<organism evidence="2 3">
    <name type="scientific">Daedalea quercina L-15889</name>
    <dbReference type="NCBI Taxonomy" id="1314783"/>
    <lineage>
        <taxon>Eukaryota</taxon>
        <taxon>Fungi</taxon>
        <taxon>Dikarya</taxon>
        <taxon>Basidiomycota</taxon>
        <taxon>Agaricomycotina</taxon>
        <taxon>Agaricomycetes</taxon>
        <taxon>Polyporales</taxon>
        <taxon>Fomitopsis</taxon>
    </lineage>
</organism>
<dbReference type="OrthoDB" id="2791100at2759"/>
<proteinExistence type="predicted"/>
<dbReference type="EMBL" id="KV429151">
    <property type="protein sequence ID" value="KZT63899.1"/>
    <property type="molecule type" value="Genomic_DNA"/>
</dbReference>
<feature type="region of interest" description="Disordered" evidence="1">
    <location>
        <begin position="273"/>
        <end position="305"/>
    </location>
</feature>